<feature type="coiled-coil region" evidence="1">
    <location>
        <begin position="61"/>
        <end position="123"/>
    </location>
</feature>
<protein>
    <submittedName>
        <fullName evidence="2">Uncharacterized protein</fullName>
    </submittedName>
</protein>
<organism evidence="2 3">
    <name type="scientific">Aureobasidium pullulans</name>
    <name type="common">Black yeast</name>
    <name type="synonym">Pullularia pullulans</name>
    <dbReference type="NCBI Taxonomy" id="5580"/>
    <lineage>
        <taxon>Eukaryota</taxon>
        <taxon>Fungi</taxon>
        <taxon>Dikarya</taxon>
        <taxon>Ascomycota</taxon>
        <taxon>Pezizomycotina</taxon>
        <taxon>Dothideomycetes</taxon>
        <taxon>Dothideomycetidae</taxon>
        <taxon>Dothideales</taxon>
        <taxon>Saccotheciaceae</taxon>
        <taxon>Aureobasidium</taxon>
    </lineage>
</organism>
<keyword evidence="1" id="KW-0175">Coiled coil</keyword>
<reference evidence="2 3" key="1">
    <citation type="submission" date="2023-11" db="EMBL/GenBank/DDBJ databases">
        <title>Draft genome sequence and annotation of the polyextremotolerant black yeast-like fungus Aureobasidium pullulans NRRL 62042.</title>
        <authorList>
            <person name="Dielentheis-Frenken M.R.E."/>
            <person name="Wibberg D."/>
            <person name="Blank L.M."/>
            <person name="Tiso T."/>
        </authorList>
    </citation>
    <scope>NUCLEOTIDE SEQUENCE [LARGE SCALE GENOMIC DNA]</scope>
    <source>
        <strain evidence="2 3">NRRL 62042</strain>
    </source>
</reference>
<dbReference type="EMBL" id="JASGXD010000004">
    <property type="protein sequence ID" value="KAK6006489.1"/>
    <property type="molecule type" value="Genomic_DNA"/>
</dbReference>
<sequence length="175" mass="20338">MPPLSQSQTIRRRRLAKHIDRNGEIMPTPYASCRTSNRTCRVDLRSGRYSECVRRARKCDLVVTKAEFDRLSKMRKKAEKELEAAEEEEDRITEKLRVQQARIRRLRKQLRQAETREGEAVERELASIKEAEQLERDIMSGLNMFPADLPECSTFAFDDRLAISPGQWADLVDVS</sequence>
<evidence type="ECO:0000256" key="1">
    <source>
        <dbReference type="SAM" id="Coils"/>
    </source>
</evidence>
<keyword evidence="3" id="KW-1185">Reference proteome</keyword>
<evidence type="ECO:0000313" key="2">
    <source>
        <dbReference type="EMBL" id="KAK6006489.1"/>
    </source>
</evidence>
<evidence type="ECO:0000313" key="3">
    <source>
        <dbReference type="Proteomes" id="UP001341245"/>
    </source>
</evidence>
<proteinExistence type="predicted"/>
<name>A0ABR0TQF0_AURPU</name>
<gene>
    <name evidence="2" type="ORF">QM012_006899</name>
</gene>
<dbReference type="Proteomes" id="UP001341245">
    <property type="component" value="Unassembled WGS sequence"/>
</dbReference>
<accession>A0ABR0TQF0</accession>
<comment type="caution">
    <text evidence="2">The sequence shown here is derived from an EMBL/GenBank/DDBJ whole genome shotgun (WGS) entry which is preliminary data.</text>
</comment>